<feature type="region of interest" description="Disordered" evidence="1">
    <location>
        <begin position="1"/>
        <end position="27"/>
    </location>
</feature>
<dbReference type="HOGENOM" id="CLU_048621_0_0_1"/>
<dbReference type="AlphaFoldDB" id="A0A0C3BPS9"/>
<dbReference type="SUPFAM" id="SSF52058">
    <property type="entry name" value="L domain-like"/>
    <property type="match status" value="1"/>
</dbReference>
<evidence type="ECO:0000256" key="1">
    <source>
        <dbReference type="SAM" id="MobiDB-lite"/>
    </source>
</evidence>
<evidence type="ECO:0008006" key="4">
    <source>
        <dbReference type="Google" id="ProtNLM"/>
    </source>
</evidence>
<dbReference type="OrthoDB" id="3256525at2759"/>
<dbReference type="Proteomes" id="UP000054097">
    <property type="component" value="Unassembled WGS sequence"/>
</dbReference>
<evidence type="ECO:0000313" key="3">
    <source>
        <dbReference type="Proteomes" id="UP000054097"/>
    </source>
</evidence>
<dbReference type="InterPro" id="IPR032675">
    <property type="entry name" value="LRR_dom_sf"/>
</dbReference>
<dbReference type="Gene3D" id="3.80.10.10">
    <property type="entry name" value="Ribonuclease Inhibitor"/>
    <property type="match status" value="1"/>
</dbReference>
<reference evidence="3" key="2">
    <citation type="submission" date="2015-01" db="EMBL/GenBank/DDBJ databases">
        <title>Evolutionary Origins and Diversification of the Mycorrhizal Mutualists.</title>
        <authorList>
            <consortium name="DOE Joint Genome Institute"/>
            <consortium name="Mycorrhizal Genomics Consortium"/>
            <person name="Kohler A."/>
            <person name="Kuo A."/>
            <person name="Nagy L.G."/>
            <person name="Floudas D."/>
            <person name="Copeland A."/>
            <person name="Barry K.W."/>
            <person name="Cichocki N."/>
            <person name="Veneault-Fourrey C."/>
            <person name="LaButti K."/>
            <person name="Lindquist E.A."/>
            <person name="Lipzen A."/>
            <person name="Lundell T."/>
            <person name="Morin E."/>
            <person name="Murat C."/>
            <person name="Riley R."/>
            <person name="Ohm R."/>
            <person name="Sun H."/>
            <person name="Tunlid A."/>
            <person name="Henrissat B."/>
            <person name="Grigoriev I.V."/>
            <person name="Hibbett D.S."/>
            <person name="Martin F."/>
        </authorList>
    </citation>
    <scope>NUCLEOTIDE SEQUENCE [LARGE SCALE GENOMIC DNA]</scope>
    <source>
        <strain evidence="3">MAFF 305830</strain>
    </source>
</reference>
<reference evidence="2 3" key="1">
    <citation type="submission" date="2014-04" db="EMBL/GenBank/DDBJ databases">
        <authorList>
            <consortium name="DOE Joint Genome Institute"/>
            <person name="Kuo A."/>
            <person name="Zuccaro A."/>
            <person name="Kohler A."/>
            <person name="Nagy L.G."/>
            <person name="Floudas D."/>
            <person name="Copeland A."/>
            <person name="Barry K.W."/>
            <person name="Cichocki N."/>
            <person name="Veneault-Fourrey C."/>
            <person name="LaButti K."/>
            <person name="Lindquist E.A."/>
            <person name="Lipzen A."/>
            <person name="Lundell T."/>
            <person name="Morin E."/>
            <person name="Murat C."/>
            <person name="Sun H."/>
            <person name="Tunlid A."/>
            <person name="Henrissat B."/>
            <person name="Grigoriev I.V."/>
            <person name="Hibbett D.S."/>
            <person name="Martin F."/>
            <person name="Nordberg H.P."/>
            <person name="Cantor M.N."/>
            <person name="Hua S.X."/>
        </authorList>
    </citation>
    <scope>NUCLEOTIDE SEQUENCE [LARGE SCALE GENOMIC DNA]</scope>
    <source>
        <strain evidence="2 3">MAFF 305830</strain>
    </source>
</reference>
<evidence type="ECO:0000313" key="2">
    <source>
        <dbReference type="EMBL" id="KIM33471.1"/>
    </source>
</evidence>
<keyword evidence="3" id="KW-1185">Reference proteome</keyword>
<sequence>MSANETVQLSALGRTSRRWRRQQKPGHSIAQQLPHEILLQIFNLIPRVRAKPSSYITGQVDPMRHIPRVCKNWFNPGTEVLYKFVCVPRVASAMLFYRTLAAKTHPHSLLGFLKERRRRSEQRSVGLGSLVKILLLPKRVWVGCPPGLTVLFSRIINACDSLDEIQVICTIMHDPRFPHQIPRYPLPTPIGKHANLKTIALANAEASLWTNFPLFSEQFPNLEDICLSGFRISDLVDPSNLQPLLKLKSIRLESCDIGNLERWLMTCPALRKVEIDLSVWNVLPGGGVFPQLTILQWSRTSTPIDLIHISECNDLQTLTTDYHTFQYQWKHIPRHIQDLNIIAREADVPTQSDFSEFIRGFEGVSLGRLRHMTLRIAKENPWIIENAGWLRELTKEHDVDLELDLTKFGPLPVKPVVTLWHDGAQKIRRFTKPTRAQEIDWEQMYRQKG</sequence>
<gene>
    <name evidence="2" type="ORF">M408DRAFT_326181</name>
</gene>
<feature type="compositionally biased region" description="Basic residues" evidence="1">
    <location>
        <begin position="15"/>
        <end position="24"/>
    </location>
</feature>
<organism evidence="2 3">
    <name type="scientific">Serendipita vermifera MAFF 305830</name>
    <dbReference type="NCBI Taxonomy" id="933852"/>
    <lineage>
        <taxon>Eukaryota</taxon>
        <taxon>Fungi</taxon>
        <taxon>Dikarya</taxon>
        <taxon>Basidiomycota</taxon>
        <taxon>Agaricomycotina</taxon>
        <taxon>Agaricomycetes</taxon>
        <taxon>Sebacinales</taxon>
        <taxon>Serendipitaceae</taxon>
        <taxon>Serendipita</taxon>
    </lineage>
</organism>
<dbReference type="EMBL" id="KN824278">
    <property type="protein sequence ID" value="KIM33471.1"/>
    <property type="molecule type" value="Genomic_DNA"/>
</dbReference>
<protein>
    <recommendedName>
        <fullName evidence="4">F-box domain-containing protein</fullName>
    </recommendedName>
</protein>
<accession>A0A0C3BPS9</accession>
<name>A0A0C3BPS9_SERVB</name>
<proteinExistence type="predicted"/>